<dbReference type="AlphaFoldDB" id="A0A0R2HG58"/>
<dbReference type="GO" id="GO:0016301">
    <property type="term" value="F:kinase activity"/>
    <property type="evidence" value="ECO:0007669"/>
    <property type="project" value="UniProtKB-KW"/>
</dbReference>
<accession>A0A0R2HG58</accession>
<evidence type="ECO:0000256" key="1">
    <source>
        <dbReference type="ARBA" id="ARBA00006479"/>
    </source>
</evidence>
<dbReference type="Gene3D" id="3.30.420.40">
    <property type="match status" value="2"/>
</dbReference>
<dbReference type="SUPFAM" id="SSF53067">
    <property type="entry name" value="Actin-like ATPase domain"/>
    <property type="match status" value="1"/>
</dbReference>
<dbReference type="CDD" id="cd24152">
    <property type="entry name" value="ASKHA_NBD_ROK-like"/>
    <property type="match status" value="1"/>
</dbReference>
<keyword evidence="3" id="KW-1185">Reference proteome</keyword>
<comment type="similarity">
    <text evidence="1">Belongs to the ROK (NagC/XylR) family.</text>
</comment>
<dbReference type="PANTHER" id="PTHR18964:SF170">
    <property type="entry name" value="SUGAR KINASE"/>
    <property type="match status" value="1"/>
</dbReference>
<sequence>MKTLAIDIGGTFIKYGLIDEECHLSQKGKVPTPQDTQEHILEVLSGLYHQFDEDLEGIAISAPGRIDSENGVMITGGALRYLDGFHLIENLKPLCDNKPISIENDAKAAALCESWIGSSKDCENSVVMIFGSGIGGGIVYKNDIIRGHQLIAGEFSPVFSDMRRDSYREMADDYSTLTVVKKVKETKNDESLTGEDMMRLYREGDEEVVSIVEDWFFAIAKYCYNIDNIINPDIICIGGGISEDPLFVEGIKKALVEIEKHAFIFRKPPITVCQYHNDSNLIGAYYTFKKTLH</sequence>
<keyword evidence="2" id="KW-0808">Transferase</keyword>
<dbReference type="PANTHER" id="PTHR18964">
    <property type="entry name" value="ROK (REPRESSOR, ORF, KINASE) FAMILY"/>
    <property type="match status" value="1"/>
</dbReference>
<name>A0A0R2HG58_9FIRM</name>
<reference evidence="2 3" key="1">
    <citation type="journal article" date="2015" name="Genome Announc.">
        <title>Expanding the biotechnology potential of lactobacilli through comparative genomics of 213 strains and associated genera.</title>
        <authorList>
            <person name="Sun Z."/>
            <person name="Harris H.M."/>
            <person name="McCann A."/>
            <person name="Guo C."/>
            <person name="Argimon S."/>
            <person name="Zhang W."/>
            <person name="Yang X."/>
            <person name="Jeffery I.B."/>
            <person name="Cooney J.C."/>
            <person name="Kagawa T.F."/>
            <person name="Liu W."/>
            <person name="Song Y."/>
            <person name="Salvetti E."/>
            <person name="Wrobel A."/>
            <person name="Rasinkangas P."/>
            <person name="Parkhill J."/>
            <person name="Rea M.C."/>
            <person name="O'Sullivan O."/>
            <person name="Ritari J."/>
            <person name="Douillard F.P."/>
            <person name="Paul Ross R."/>
            <person name="Yang R."/>
            <person name="Briner A.E."/>
            <person name="Felis G.E."/>
            <person name="de Vos W.M."/>
            <person name="Barrangou R."/>
            <person name="Klaenhammer T.R."/>
            <person name="Caufield P.W."/>
            <person name="Cui Y."/>
            <person name="Zhang H."/>
            <person name="O'Toole P.W."/>
        </authorList>
    </citation>
    <scope>NUCLEOTIDE SEQUENCE [LARGE SCALE GENOMIC DNA]</scope>
    <source>
        <strain evidence="2 3">DSM 20405</strain>
    </source>
</reference>
<gene>
    <name evidence="2" type="ORF">IV49_GL000055</name>
</gene>
<evidence type="ECO:0000313" key="2">
    <source>
        <dbReference type="EMBL" id="KRN51438.1"/>
    </source>
</evidence>
<proteinExistence type="inferred from homology"/>
<keyword evidence="2" id="KW-0418">Kinase</keyword>
<dbReference type="RefSeq" id="WP_236700929.1">
    <property type="nucleotide sequence ID" value="NZ_JQBL01000001.1"/>
</dbReference>
<dbReference type="Pfam" id="PF00480">
    <property type="entry name" value="ROK"/>
    <property type="match status" value="1"/>
</dbReference>
<dbReference type="InterPro" id="IPR000600">
    <property type="entry name" value="ROK"/>
</dbReference>
<organism evidence="2 3">
    <name type="scientific">Kandleria vitulina DSM 20405</name>
    <dbReference type="NCBI Taxonomy" id="1410657"/>
    <lineage>
        <taxon>Bacteria</taxon>
        <taxon>Bacillati</taxon>
        <taxon>Bacillota</taxon>
        <taxon>Erysipelotrichia</taxon>
        <taxon>Erysipelotrichales</taxon>
        <taxon>Coprobacillaceae</taxon>
        <taxon>Kandleria</taxon>
    </lineage>
</organism>
<evidence type="ECO:0000313" key="3">
    <source>
        <dbReference type="Proteomes" id="UP000051841"/>
    </source>
</evidence>
<dbReference type="Proteomes" id="UP000051841">
    <property type="component" value="Unassembled WGS sequence"/>
</dbReference>
<protein>
    <submittedName>
        <fullName evidence="2">Transcriptional regulator sugar kinase</fullName>
    </submittedName>
</protein>
<dbReference type="EMBL" id="JQBL01000001">
    <property type="protein sequence ID" value="KRN51438.1"/>
    <property type="molecule type" value="Genomic_DNA"/>
</dbReference>
<comment type="caution">
    <text evidence="2">The sequence shown here is derived from an EMBL/GenBank/DDBJ whole genome shotgun (WGS) entry which is preliminary data.</text>
</comment>
<dbReference type="InterPro" id="IPR043129">
    <property type="entry name" value="ATPase_NBD"/>
</dbReference>
<dbReference type="PATRIC" id="fig|1410657.5.peg.57"/>